<evidence type="ECO:0000313" key="2">
    <source>
        <dbReference type="EMBL" id="VFJ61986.1"/>
    </source>
</evidence>
<feature type="transmembrane region" description="Helical" evidence="1">
    <location>
        <begin position="44"/>
        <end position="65"/>
    </location>
</feature>
<keyword evidence="1" id="KW-0812">Transmembrane</keyword>
<keyword evidence="1" id="KW-0472">Membrane</keyword>
<reference evidence="3" key="1">
    <citation type="submission" date="2019-02" db="EMBL/GenBank/DDBJ databases">
        <authorList>
            <person name="Gruber-Vodicka R. H."/>
            <person name="Seah K. B. B."/>
        </authorList>
    </citation>
    <scope>NUCLEOTIDE SEQUENCE</scope>
    <source>
        <strain evidence="3">BECK_BZ163</strain>
        <strain evidence="4">BECK_BZ164</strain>
        <strain evidence="2">BECK_BZ165</strain>
    </source>
</reference>
<dbReference type="AlphaFoldDB" id="A0A450T5R6"/>
<evidence type="ECO:0000256" key="1">
    <source>
        <dbReference type="SAM" id="Phobius"/>
    </source>
</evidence>
<protein>
    <submittedName>
        <fullName evidence="3">Uncharacterized protein</fullName>
    </submittedName>
</protein>
<proteinExistence type="predicted"/>
<dbReference type="EMBL" id="CAADFA010000304">
    <property type="protein sequence ID" value="VFJ61986.1"/>
    <property type="molecule type" value="Genomic_DNA"/>
</dbReference>
<evidence type="ECO:0000313" key="4">
    <source>
        <dbReference type="EMBL" id="VFK13738.1"/>
    </source>
</evidence>
<feature type="transmembrane region" description="Helical" evidence="1">
    <location>
        <begin position="6"/>
        <end position="23"/>
    </location>
</feature>
<sequence>MLNDAMAIGIVFGVFAAVLFAFFQFRRHRHHIDHIDIQNNTVNIALVFLSANAIPPFLQLIWAAIRDDPNK</sequence>
<keyword evidence="1" id="KW-1133">Transmembrane helix</keyword>
<evidence type="ECO:0000313" key="3">
    <source>
        <dbReference type="EMBL" id="VFJ62018.1"/>
    </source>
</evidence>
<dbReference type="EMBL" id="CAADEZ010000297">
    <property type="protein sequence ID" value="VFJ62018.1"/>
    <property type="molecule type" value="Genomic_DNA"/>
</dbReference>
<dbReference type="EMBL" id="CAADFL010000292">
    <property type="protein sequence ID" value="VFK13738.1"/>
    <property type="molecule type" value="Genomic_DNA"/>
</dbReference>
<gene>
    <name evidence="3" type="ORF">BECKFM1743A_GA0114220_102976</name>
    <name evidence="4" type="ORF">BECKFM1743B_GA0114221_102926</name>
    <name evidence="2" type="ORF">BECKFM1743C_GA0114222_103046</name>
</gene>
<name>A0A450T5R6_9GAMM</name>
<accession>A0A450T5R6</accession>
<organism evidence="3">
    <name type="scientific">Candidatus Kentrum sp. FM</name>
    <dbReference type="NCBI Taxonomy" id="2126340"/>
    <lineage>
        <taxon>Bacteria</taxon>
        <taxon>Pseudomonadati</taxon>
        <taxon>Pseudomonadota</taxon>
        <taxon>Gammaproteobacteria</taxon>
        <taxon>Candidatus Kentrum</taxon>
    </lineage>
</organism>